<feature type="transmembrane region" description="Helical" evidence="2">
    <location>
        <begin position="120"/>
        <end position="146"/>
    </location>
</feature>
<dbReference type="EMBL" id="CP144694">
    <property type="protein sequence ID" value="WVZ02636.1"/>
    <property type="molecule type" value="Genomic_DNA"/>
</dbReference>
<keyword evidence="2" id="KW-0472">Membrane</keyword>
<name>A0AAQ3N4Y1_VIGMU</name>
<proteinExistence type="inferred from homology"/>
<dbReference type="GO" id="GO:0015297">
    <property type="term" value="F:antiporter activity"/>
    <property type="evidence" value="ECO:0007669"/>
    <property type="project" value="InterPro"/>
</dbReference>
<dbReference type="InterPro" id="IPR002528">
    <property type="entry name" value="MATE_fam"/>
</dbReference>
<dbReference type="Proteomes" id="UP001374535">
    <property type="component" value="Chromosome 7"/>
</dbReference>
<evidence type="ECO:0000313" key="3">
    <source>
        <dbReference type="EMBL" id="WVZ02636.1"/>
    </source>
</evidence>
<organism evidence="3 4">
    <name type="scientific">Vigna mungo</name>
    <name type="common">Black gram</name>
    <name type="synonym">Phaseolus mungo</name>
    <dbReference type="NCBI Taxonomy" id="3915"/>
    <lineage>
        <taxon>Eukaryota</taxon>
        <taxon>Viridiplantae</taxon>
        <taxon>Streptophyta</taxon>
        <taxon>Embryophyta</taxon>
        <taxon>Tracheophyta</taxon>
        <taxon>Spermatophyta</taxon>
        <taxon>Magnoliopsida</taxon>
        <taxon>eudicotyledons</taxon>
        <taxon>Gunneridae</taxon>
        <taxon>Pentapetalae</taxon>
        <taxon>rosids</taxon>
        <taxon>fabids</taxon>
        <taxon>Fabales</taxon>
        <taxon>Fabaceae</taxon>
        <taxon>Papilionoideae</taxon>
        <taxon>50 kb inversion clade</taxon>
        <taxon>NPAAA clade</taxon>
        <taxon>indigoferoid/millettioid clade</taxon>
        <taxon>Phaseoleae</taxon>
        <taxon>Vigna</taxon>
    </lineage>
</organism>
<keyword evidence="4" id="KW-1185">Reference proteome</keyword>
<dbReference type="GO" id="GO:0042910">
    <property type="term" value="F:xenobiotic transmembrane transporter activity"/>
    <property type="evidence" value="ECO:0007669"/>
    <property type="project" value="InterPro"/>
</dbReference>
<feature type="transmembrane region" description="Helical" evidence="2">
    <location>
        <begin position="30"/>
        <end position="53"/>
    </location>
</feature>
<accession>A0AAQ3N4Y1</accession>
<protein>
    <submittedName>
        <fullName evidence="3">Uncharacterized protein</fullName>
    </submittedName>
</protein>
<reference evidence="3 4" key="1">
    <citation type="journal article" date="2023" name="Life. Sci Alliance">
        <title>Evolutionary insights into 3D genome organization and epigenetic landscape of Vigna mungo.</title>
        <authorList>
            <person name="Junaid A."/>
            <person name="Singh B."/>
            <person name="Bhatia S."/>
        </authorList>
    </citation>
    <scope>NUCLEOTIDE SEQUENCE [LARGE SCALE GENOMIC DNA]</scope>
    <source>
        <strain evidence="3">Urdbean</strain>
    </source>
</reference>
<dbReference type="PANTHER" id="PTHR11206">
    <property type="entry name" value="MULTIDRUG RESISTANCE PROTEIN"/>
    <property type="match status" value="1"/>
</dbReference>
<dbReference type="GO" id="GO:0016020">
    <property type="term" value="C:membrane"/>
    <property type="evidence" value="ECO:0007669"/>
    <property type="project" value="InterPro"/>
</dbReference>
<keyword evidence="2" id="KW-0812">Transmembrane</keyword>
<evidence type="ECO:0000256" key="2">
    <source>
        <dbReference type="SAM" id="Phobius"/>
    </source>
</evidence>
<comment type="similarity">
    <text evidence="1">Belongs to the multi antimicrobial extrusion (MATE) (TC 2.A.66.1) family.</text>
</comment>
<dbReference type="Pfam" id="PF01554">
    <property type="entry name" value="MatE"/>
    <property type="match status" value="1"/>
</dbReference>
<keyword evidence="2" id="KW-1133">Transmembrane helix</keyword>
<gene>
    <name evidence="3" type="ORF">V8G54_023442</name>
</gene>
<sequence length="156" mass="17699">MASALYTLCGQSHGAKQHYMLGIHMHRAMPVLVIVSIHLAFIWANTGSILLALGQDPEISAEAGQNVWLMIPSLFCLWPSSVPKQNFANSRYYISNGVKFWSHYFTPYDYMLDHVICSKLLIFIYIISNILEMWSFEMMVLLSGLLPNPELEASVQ</sequence>
<evidence type="ECO:0000313" key="4">
    <source>
        <dbReference type="Proteomes" id="UP001374535"/>
    </source>
</evidence>
<dbReference type="AlphaFoldDB" id="A0AAQ3N4Y1"/>
<evidence type="ECO:0000256" key="1">
    <source>
        <dbReference type="ARBA" id="ARBA00010199"/>
    </source>
</evidence>